<evidence type="ECO:0000313" key="8">
    <source>
        <dbReference type="EMBL" id="QRN72940.1"/>
    </source>
</evidence>
<dbReference type="InterPro" id="IPR008991">
    <property type="entry name" value="Translation_prot_SH3-like_sf"/>
</dbReference>
<dbReference type="EMBL" id="MT471323">
    <property type="protein sequence ID" value="QRN72616.1"/>
    <property type="molecule type" value="Genomic_DNA"/>
</dbReference>
<dbReference type="GO" id="GO:0009507">
    <property type="term" value="C:chloroplast"/>
    <property type="evidence" value="ECO:0007669"/>
    <property type="project" value="UniProtKB-SubCell"/>
</dbReference>
<dbReference type="EMBL" id="MT471330">
    <property type="protein sequence ID" value="QRN73372.1"/>
    <property type="molecule type" value="Genomic_DNA"/>
</dbReference>
<evidence type="ECO:0000313" key="10">
    <source>
        <dbReference type="EMBL" id="QRN73156.1"/>
    </source>
</evidence>
<dbReference type="EMBL" id="MT471329">
    <property type="protein sequence ID" value="QRN73264.1"/>
    <property type="molecule type" value="Genomic_DNA"/>
</dbReference>
<dbReference type="GO" id="GO:0006412">
    <property type="term" value="P:translation"/>
    <property type="evidence" value="ECO:0007669"/>
    <property type="project" value="UniProtKB-UniRule"/>
</dbReference>
<protein>
    <recommendedName>
        <fullName evidence="4">Large ribosomal subunit protein bL19c</fullName>
    </recommendedName>
</protein>
<dbReference type="GO" id="GO:0003735">
    <property type="term" value="F:structural constituent of ribosome"/>
    <property type="evidence" value="ECO:0007669"/>
    <property type="project" value="InterPro"/>
</dbReference>
<dbReference type="PANTHER" id="PTHR15680:SF9">
    <property type="entry name" value="LARGE RIBOSOMAL SUBUNIT PROTEIN BL19M"/>
    <property type="match status" value="1"/>
</dbReference>
<dbReference type="NCBIfam" id="TIGR01024">
    <property type="entry name" value="rplS_bact"/>
    <property type="match status" value="1"/>
</dbReference>
<evidence type="ECO:0000256" key="1">
    <source>
        <dbReference type="ARBA" id="ARBA00005781"/>
    </source>
</evidence>
<organism evidence="7">
    <name type="scientific">Phaeocystis globosa</name>
    <dbReference type="NCBI Taxonomy" id="33658"/>
    <lineage>
        <taxon>Eukaryota</taxon>
        <taxon>Haptista</taxon>
        <taxon>Haptophyta</taxon>
        <taxon>Prymnesiophyceae</taxon>
        <taxon>Phaeocystales</taxon>
        <taxon>Phaeocystaceae</taxon>
        <taxon>Phaeocystis</taxon>
    </lineage>
</organism>
<evidence type="ECO:0000313" key="9">
    <source>
        <dbReference type="EMBL" id="QRN73048.1"/>
    </source>
</evidence>
<dbReference type="PIRSF" id="PIRSF002191">
    <property type="entry name" value="Ribosomal_L19"/>
    <property type="match status" value="1"/>
</dbReference>
<geneLocation type="chloroplast" evidence="7"/>
<sequence>MQLLENHEIFYKKKDLPDLCVGDTAIVTIYLELPKEQAEGEKKEKERTQAYEGVIISKHRNTKEPNATITVRKVSQEVGIEKVFLVNSPWIKDIKIISRARVRRAKLYYLRERTGKSARLKRRF</sequence>
<dbReference type="EMBL" id="MT471324">
    <property type="protein sequence ID" value="QRN72724.1"/>
    <property type="molecule type" value="Genomic_DNA"/>
</dbReference>
<dbReference type="SUPFAM" id="SSF50104">
    <property type="entry name" value="Translation proteins SH3-like domain"/>
    <property type="match status" value="1"/>
</dbReference>
<evidence type="ECO:0000313" key="6">
    <source>
        <dbReference type="EMBL" id="QRN72724.1"/>
    </source>
</evidence>
<reference evidence="7" key="1">
    <citation type="submission" date="2020-05" db="EMBL/GenBank/DDBJ databases">
        <authorList>
            <person name="Song H."/>
            <person name="Chen N."/>
        </authorList>
    </citation>
    <scope>NUCLEOTIDE SEQUENCE</scope>
    <source>
        <strain evidence="5">CNS00062</strain>
        <strain evidence="6">CNS00063</strain>
        <strain evidence="7">CNS00064</strain>
        <strain evidence="8">CNS00065</strain>
        <strain evidence="9">CNS00066</strain>
        <strain evidence="11">CNS00075</strain>
        <strain evidence="12">CNS00076</strain>
    </source>
</reference>
<dbReference type="EMBL" id="MT471327">
    <property type="protein sequence ID" value="QRN73048.1"/>
    <property type="molecule type" value="Genomic_DNA"/>
</dbReference>
<keyword evidence="7" id="KW-0934">Plastid</keyword>
<dbReference type="Gene3D" id="2.30.30.790">
    <property type="match status" value="1"/>
</dbReference>
<dbReference type="GO" id="GO:1990904">
    <property type="term" value="C:ribonucleoprotein complex"/>
    <property type="evidence" value="ECO:0007669"/>
    <property type="project" value="UniProtKB-KW"/>
</dbReference>
<dbReference type="EMBL" id="MT471328">
    <property type="protein sequence ID" value="QRN73156.1"/>
    <property type="molecule type" value="Genomic_DNA"/>
</dbReference>
<evidence type="ECO:0000256" key="3">
    <source>
        <dbReference type="ARBA" id="ARBA00023274"/>
    </source>
</evidence>
<evidence type="ECO:0000313" key="12">
    <source>
        <dbReference type="EMBL" id="QRN73372.1"/>
    </source>
</evidence>
<evidence type="ECO:0000256" key="2">
    <source>
        <dbReference type="ARBA" id="ARBA00022980"/>
    </source>
</evidence>
<comment type="subcellular location">
    <subcellularLocation>
        <location evidence="4">Plastid</location>
        <location evidence="4">Chloroplast</location>
    </subcellularLocation>
</comment>
<accession>A0A891ZNB7</accession>
<dbReference type="Pfam" id="PF01245">
    <property type="entry name" value="Ribosomal_L19"/>
    <property type="match status" value="1"/>
</dbReference>
<name>A0A891ZNB7_9EUKA</name>
<dbReference type="InterPro" id="IPR001857">
    <property type="entry name" value="Ribosomal_bL19"/>
</dbReference>
<gene>
    <name evidence="4 7" type="primary">rpl19</name>
</gene>
<dbReference type="PRINTS" id="PR00061">
    <property type="entry name" value="RIBOSOMALL19"/>
</dbReference>
<evidence type="ECO:0000313" key="11">
    <source>
        <dbReference type="EMBL" id="QRN73264.1"/>
    </source>
</evidence>
<keyword evidence="7" id="KW-0150">Chloroplast</keyword>
<comment type="similarity">
    <text evidence="1 4">Belongs to the bacterial ribosomal protein bL19 family.</text>
</comment>
<evidence type="ECO:0000313" key="5">
    <source>
        <dbReference type="EMBL" id="QRN72616.1"/>
    </source>
</evidence>
<keyword evidence="3 4" id="KW-0687">Ribonucleoprotein</keyword>
<dbReference type="HAMAP" id="MF_00402">
    <property type="entry name" value="Ribosomal_bL19"/>
    <property type="match status" value="1"/>
</dbReference>
<dbReference type="InterPro" id="IPR018257">
    <property type="entry name" value="Ribosomal_bL19_CS"/>
</dbReference>
<keyword evidence="2 4" id="KW-0689">Ribosomal protein</keyword>
<dbReference type="GO" id="GO:0005840">
    <property type="term" value="C:ribosome"/>
    <property type="evidence" value="ECO:0007669"/>
    <property type="project" value="UniProtKB-KW"/>
</dbReference>
<dbReference type="EMBL" id="MT471325">
    <property type="protein sequence ID" value="QRN72832.1"/>
    <property type="molecule type" value="Genomic_DNA"/>
</dbReference>
<reference evidence="10" key="2">
    <citation type="journal article" name="Harmful Algae">
        <title>Development of a high-resolution molecular marker for tracking Phaeocystis globosa genetic diversity through comparative analysis of chloroplast genomes.</title>
        <authorList>
            <person name="Song H."/>
            <person name="Liu F."/>
            <person name="Li Z."/>
            <person name="Xu Q."/>
            <person name="Chen Y."/>
            <person name="Yu Z."/>
            <person name="Chen N."/>
        </authorList>
    </citation>
    <scope>NUCLEOTIDE SEQUENCE</scope>
    <source>
        <strain evidence="10">CNS00067</strain>
    </source>
</reference>
<dbReference type="AlphaFoldDB" id="A0A891ZNB7"/>
<dbReference type="EMBL" id="MT471326">
    <property type="protein sequence ID" value="QRN72940.1"/>
    <property type="molecule type" value="Genomic_DNA"/>
</dbReference>
<dbReference type="PROSITE" id="PS01015">
    <property type="entry name" value="RIBOSOMAL_L19"/>
    <property type="match status" value="1"/>
</dbReference>
<dbReference type="InterPro" id="IPR038657">
    <property type="entry name" value="Ribosomal_bL19_sf"/>
</dbReference>
<evidence type="ECO:0000313" key="7">
    <source>
        <dbReference type="EMBL" id="QRN72832.1"/>
    </source>
</evidence>
<proteinExistence type="inferred from homology"/>
<dbReference type="PANTHER" id="PTHR15680">
    <property type="entry name" value="RIBOSOMAL PROTEIN L19"/>
    <property type="match status" value="1"/>
</dbReference>
<evidence type="ECO:0000256" key="4">
    <source>
        <dbReference type="HAMAP-Rule" id="MF_00402"/>
    </source>
</evidence>